<keyword evidence="5 9" id="KW-0862">Zinc</keyword>
<feature type="repeat" description="Hemopexin" evidence="11">
    <location>
        <begin position="278"/>
        <end position="331"/>
    </location>
</feature>
<feature type="binding site" evidence="10">
    <location>
        <position position="58"/>
    </location>
    <ligand>
        <name>Ca(2+)</name>
        <dbReference type="ChEBI" id="CHEBI:29108"/>
        <label>2</label>
    </ligand>
</feature>
<dbReference type="InterPro" id="IPR021190">
    <property type="entry name" value="Pept_M10A"/>
</dbReference>
<proteinExistence type="inferred from homology"/>
<keyword evidence="6 10" id="KW-0106">Calcium</keyword>
<feature type="binding site" evidence="10">
    <location>
        <position position="75"/>
    </location>
    <ligand>
        <name>Ca(2+)</name>
        <dbReference type="ChEBI" id="CHEBI:29108"/>
        <label>3</label>
    </ligand>
</feature>
<keyword evidence="3 9" id="KW-0479">Metal-binding</keyword>
<feature type="binding site" evidence="10">
    <location>
        <position position="106"/>
    </location>
    <ligand>
        <name>Zn(2+)</name>
        <dbReference type="ChEBI" id="CHEBI:29105"/>
        <label>2</label>
        <note>catalytic</note>
    </ligand>
</feature>
<organism evidence="13 14">
    <name type="scientific">Fasciola gigantica</name>
    <name type="common">Giant liver fluke</name>
    <dbReference type="NCBI Taxonomy" id="46835"/>
    <lineage>
        <taxon>Eukaryota</taxon>
        <taxon>Metazoa</taxon>
        <taxon>Spiralia</taxon>
        <taxon>Lophotrochozoa</taxon>
        <taxon>Platyhelminthes</taxon>
        <taxon>Trematoda</taxon>
        <taxon>Digenea</taxon>
        <taxon>Plagiorchiida</taxon>
        <taxon>Echinostomata</taxon>
        <taxon>Echinostomatoidea</taxon>
        <taxon>Fasciolidae</taxon>
        <taxon>Fasciola</taxon>
    </lineage>
</organism>
<sequence length="404" mass="46315">MRKLNGPKKTAHNRIRNYPSHSLSRVRTHAVFQHTFNLWSKVIDLDFVEEKDYFKSPDIEIHFGAGKHGDSIPFDGPENRNLVSVAAHELGHSLGLGHSAVPTAIMYPYYVSTWKRVQLDEDDIAGMQQIYGAAKPGKFIPPEPFLPDIPPPPPVTTPPPEKGKVFDYCNISIHAIIKIRNLEFYIFKGPWQWRITWSKTVTTWVSYQFRDGPAKITYYWPALPKYVDYIDAGIERDDAAIYMFRGRRFWLLADNMRMKDGFPVDGLPLTDLGLPSYVASVDAVFRWSENQIIYLFSGEYYWRLDDKAGRYGQVSQGLDYPRQIADTWRGVPTPVDAAFTGLNGKFLTDLGTVWLTRKTNGHVCRFRLDFEGVTPYRFEGFTGVFKSLCNLLSIYIRVHLAAEI</sequence>
<comment type="cofactor">
    <cofactor evidence="10">
        <name>Zn(2+)</name>
        <dbReference type="ChEBI" id="CHEBI:29105"/>
    </cofactor>
    <text evidence="10">Binds 2 Zn(2+) ions per subunit.</text>
</comment>
<dbReference type="Proteomes" id="UP000316759">
    <property type="component" value="Unassembled WGS sequence"/>
</dbReference>
<dbReference type="OrthoDB" id="406838at2759"/>
<dbReference type="SMART" id="SM00120">
    <property type="entry name" value="HX"/>
    <property type="match status" value="3"/>
</dbReference>
<dbReference type="SUPFAM" id="SSF50923">
    <property type="entry name" value="Hemopexin-like domain"/>
    <property type="match status" value="1"/>
</dbReference>
<feature type="binding site" evidence="10">
    <location>
        <position position="228"/>
    </location>
    <ligand>
        <name>Ca(2+)</name>
        <dbReference type="ChEBI" id="CHEBI:29108"/>
        <label>4</label>
    </ligand>
</feature>
<dbReference type="PRINTS" id="PR00138">
    <property type="entry name" value="MATRIXIN"/>
</dbReference>
<evidence type="ECO:0000313" key="13">
    <source>
        <dbReference type="EMBL" id="TPP57899.1"/>
    </source>
</evidence>
<dbReference type="SMART" id="SM00235">
    <property type="entry name" value="ZnMc"/>
    <property type="match status" value="1"/>
</dbReference>
<dbReference type="PIRSF" id="PIRSF001191">
    <property type="entry name" value="Peptidase_M10A_matrix"/>
    <property type="match status" value="1"/>
</dbReference>
<dbReference type="InterPro" id="IPR018486">
    <property type="entry name" value="Hemopexin_CS"/>
</dbReference>
<evidence type="ECO:0000259" key="12">
    <source>
        <dbReference type="SMART" id="SM00235"/>
    </source>
</evidence>
<dbReference type="GO" id="GO:0004222">
    <property type="term" value="F:metalloendopeptidase activity"/>
    <property type="evidence" value="ECO:0007669"/>
    <property type="project" value="InterPro"/>
</dbReference>
<comment type="similarity">
    <text evidence="1">Belongs to the peptidase M10A family.</text>
</comment>
<dbReference type="InterPro" id="IPR018487">
    <property type="entry name" value="Hemopexin-like_repeat"/>
</dbReference>
<keyword evidence="7" id="KW-0482">Metalloprotease</keyword>
<dbReference type="Pfam" id="PF00413">
    <property type="entry name" value="Peptidase_M10"/>
    <property type="match status" value="1"/>
</dbReference>
<dbReference type="GO" id="GO:0030574">
    <property type="term" value="P:collagen catabolic process"/>
    <property type="evidence" value="ECO:0007669"/>
    <property type="project" value="TreeGrafter"/>
</dbReference>
<dbReference type="PROSITE" id="PS51642">
    <property type="entry name" value="HEMOPEXIN_2"/>
    <property type="match status" value="1"/>
</dbReference>
<feature type="active site" evidence="8">
    <location>
        <position position="89"/>
    </location>
</feature>
<evidence type="ECO:0000256" key="4">
    <source>
        <dbReference type="ARBA" id="ARBA00022801"/>
    </source>
</evidence>
<evidence type="ECO:0000256" key="5">
    <source>
        <dbReference type="ARBA" id="ARBA00022833"/>
    </source>
</evidence>
<evidence type="ECO:0000256" key="11">
    <source>
        <dbReference type="PROSITE-ProRule" id="PRU01011"/>
    </source>
</evidence>
<evidence type="ECO:0000313" key="14">
    <source>
        <dbReference type="Proteomes" id="UP000316759"/>
    </source>
</evidence>
<feature type="binding site" evidence="10">
    <location>
        <position position="70"/>
    </location>
    <ligand>
        <name>Zn(2+)</name>
        <dbReference type="ChEBI" id="CHEBI:29105"/>
        <label>1</label>
    </ligand>
</feature>
<keyword evidence="2" id="KW-0645">Protease</keyword>
<dbReference type="Gene3D" id="3.40.390.10">
    <property type="entry name" value="Collagenase (Catalytic Domain)"/>
    <property type="match status" value="2"/>
</dbReference>
<dbReference type="EMBL" id="SUNJ01012627">
    <property type="protein sequence ID" value="TPP57899.1"/>
    <property type="molecule type" value="Genomic_DNA"/>
</dbReference>
<keyword evidence="14" id="KW-1185">Reference proteome</keyword>
<accession>A0A504YCD9</accession>
<feature type="binding site" evidence="9">
    <location>
        <position position="92"/>
    </location>
    <ligand>
        <name>Zn(2+)</name>
        <dbReference type="ChEBI" id="CHEBI:29105"/>
        <label>2</label>
        <note>catalytic</note>
    </ligand>
</feature>
<feature type="binding site" evidence="9">
    <location>
        <position position="88"/>
    </location>
    <ligand>
        <name>Zn(2+)</name>
        <dbReference type="ChEBI" id="CHEBI:29105"/>
        <label>2</label>
        <note>catalytic</note>
    </ligand>
</feature>
<comment type="caution">
    <text evidence="13">The sequence shown here is derived from an EMBL/GenBank/DDBJ whole genome shotgun (WGS) entry which is preliminary data.</text>
</comment>
<evidence type="ECO:0000256" key="1">
    <source>
        <dbReference type="ARBA" id="ARBA00010370"/>
    </source>
</evidence>
<feature type="binding site" evidence="10">
    <location>
        <position position="336"/>
    </location>
    <ligand>
        <name>Ca(2+)</name>
        <dbReference type="ChEBI" id="CHEBI:29108"/>
        <label>4</label>
    </ligand>
</feature>
<evidence type="ECO:0000256" key="8">
    <source>
        <dbReference type="PIRSR" id="PIRSR001191-1"/>
    </source>
</evidence>
<dbReference type="STRING" id="46835.A0A504YCD9"/>
<keyword evidence="4" id="KW-0378">Hydrolase</keyword>
<evidence type="ECO:0000256" key="3">
    <source>
        <dbReference type="ARBA" id="ARBA00022723"/>
    </source>
</evidence>
<dbReference type="GO" id="GO:0006508">
    <property type="term" value="P:proteolysis"/>
    <property type="evidence" value="ECO:0007669"/>
    <property type="project" value="UniProtKB-KW"/>
</dbReference>
<name>A0A504YCD9_FASGI</name>
<evidence type="ECO:0000256" key="9">
    <source>
        <dbReference type="PIRSR" id="PIRSR001191-2"/>
    </source>
</evidence>
<evidence type="ECO:0000256" key="6">
    <source>
        <dbReference type="ARBA" id="ARBA00022837"/>
    </source>
</evidence>
<dbReference type="PROSITE" id="PS00024">
    <property type="entry name" value="HEMOPEXIN"/>
    <property type="match status" value="1"/>
</dbReference>
<dbReference type="InterPro" id="IPR006026">
    <property type="entry name" value="Peptidase_Metallo"/>
</dbReference>
<dbReference type="Gene3D" id="2.110.10.10">
    <property type="entry name" value="Hemopexin-like domain"/>
    <property type="match status" value="1"/>
</dbReference>
<dbReference type="Pfam" id="PF00045">
    <property type="entry name" value="Hemopexin"/>
    <property type="match status" value="1"/>
</dbReference>
<dbReference type="PANTHER" id="PTHR10201">
    <property type="entry name" value="MATRIX METALLOPROTEINASE"/>
    <property type="match status" value="1"/>
</dbReference>
<feature type="binding site" evidence="10">
    <location>
        <position position="68"/>
    </location>
    <ligand>
        <name>Zn(2+)</name>
        <dbReference type="ChEBI" id="CHEBI:29105"/>
        <label>1</label>
    </ligand>
</feature>
<comment type="cofactor">
    <cofactor evidence="10">
        <name>Ca(2+)</name>
        <dbReference type="ChEBI" id="CHEBI:29108"/>
    </cofactor>
    <text evidence="10">Can bind about 5 Ca(2+) ions per subunit.</text>
</comment>
<dbReference type="GO" id="GO:0030198">
    <property type="term" value="P:extracellular matrix organization"/>
    <property type="evidence" value="ECO:0007669"/>
    <property type="project" value="TreeGrafter"/>
</dbReference>
<reference evidence="13 14" key="1">
    <citation type="submission" date="2019-04" db="EMBL/GenBank/DDBJ databases">
        <title>Annotation for the trematode Fasciola gigantica.</title>
        <authorList>
            <person name="Choi Y.-J."/>
        </authorList>
    </citation>
    <scope>NUCLEOTIDE SEQUENCE [LARGE SCALE GENOMIC DNA]</scope>
    <source>
        <strain evidence="13">Uganda_cow_1</strain>
    </source>
</reference>
<dbReference type="GO" id="GO:0031012">
    <property type="term" value="C:extracellular matrix"/>
    <property type="evidence" value="ECO:0007669"/>
    <property type="project" value="InterPro"/>
</dbReference>
<feature type="binding site" evidence="9">
    <location>
        <position position="98"/>
    </location>
    <ligand>
        <name>Zn(2+)</name>
        <dbReference type="ChEBI" id="CHEBI:29105"/>
        <label>2</label>
        <note>catalytic</note>
    </ligand>
</feature>
<dbReference type="InterPro" id="IPR001818">
    <property type="entry name" value="Pept_M10_metallopeptidase"/>
</dbReference>
<gene>
    <name evidence="13" type="ORF">FGIG_01509</name>
</gene>
<feature type="binding site" evidence="10">
    <location>
        <position position="76"/>
    </location>
    <ligand>
        <name>Ca(2+)</name>
        <dbReference type="ChEBI" id="CHEBI:29108"/>
        <label>3</label>
    </ligand>
</feature>
<dbReference type="PANTHER" id="PTHR10201:SF323">
    <property type="entry name" value="MATRIX METALLOPROTEINASE-21"/>
    <property type="match status" value="1"/>
</dbReference>
<dbReference type="SUPFAM" id="SSF55486">
    <property type="entry name" value="Metalloproteases ('zincins'), catalytic domain"/>
    <property type="match status" value="1"/>
</dbReference>
<feature type="domain" description="Peptidase metallopeptidase" evidence="12">
    <location>
        <begin position="7"/>
        <end position="133"/>
    </location>
</feature>
<evidence type="ECO:0000256" key="2">
    <source>
        <dbReference type="ARBA" id="ARBA00022670"/>
    </source>
</evidence>
<dbReference type="GO" id="GO:0008270">
    <property type="term" value="F:zinc ion binding"/>
    <property type="evidence" value="ECO:0007669"/>
    <property type="project" value="InterPro"/>
</dbReference>
<evidence type="ECO:0000256" key="10">
    <source>
        <dbReference type="PIRSR" id="PIRSR621190-2"/>
    </source>
</evidence>
<dbReference type="InterPro" id="IPR024079">
    <property type="entry name" value="MetalloPept_cat_dom_sf"/>
</dbReference>
<feature type="binding site" evidence="10">
    <location>
        <position position="176"/>
    </location>
    <ligand>
        <name>Ca(2+)</name>
        <dbReference type="ChEBI" id="CHEBI:29108"/>
        <label>5</label>
    </ligand>
</feature>
<dbReference type="AlphaFoldDB" id="A0A504YCD9"/>
<protein>
    <submittedName>
        <fullName evidence="13">Matrix metallopeptidase 7 M10 family</fullName>
    </submittedName>
</protein>
<evidence type="ECO:0000256" key="7">
    <source>
        <dbReference type="ARBA" id="ARBA00023049"/>
    </source>
</evidence>
<dbReference type="InterPro" id="IPR036375">
    <property type="entry name" value="Hemopexin-like_dom_sf"/>
</dbReference>